<evidence type="ECO:0000256" key="10">
    <source>
        <dbReference type="SAM" id="Phobius"/>
    </source>
</evidence>
<feature type="transmembrane region" description="Helical" evidence="10">
    <location>
        <begin position="94"/>
        <end position="116"/>
    </location>
</feature>
<dbReference type="SUPFAM" id="SSF81338">
    <property type="entry name" value="Aquaporin-like"/>
    <property type="match status" value="1"/>
</dbReference>
<reference evidence="11" key="1">
    <citation type="journal article" date="2010" name="BMC Genomics">
        <title>An insight into the sialome of Glossina morsitans morsitans.</title>
        <authorList>
            <person name="Alves-Silva J."/>
            <person name="Ribeiro J.M."/>
            <person name="Van Den Abbeele J."/>
            <person name="Attardo G."/>
            <person name="Hao Z."/>
            <person name="Haines L.R."/>
            <person name="Soares M.B."/>
            <person name="Berriman M."/>
            <person name="Aksoy S."/>
            <person name="Lehane M.J."/>
        </authorList>
    </citation>
    <scope>NUCLEOTIDE SEQUENCE</scope>
    <source>
        <tissue evidence="11">Salivary gland</tissue>
    </source>
</reference>
<keyword evidence="7 10" id="KW-1133">Transmembrane helix</keyword>
<evidence type="ECO:0000256" key="3">
    <source>
        <dbReference type="ARBA" id="ARBA00011881"/>
    </source>
</evidence>
<keyword evidence="4 9" id="KW-0813">Transport</keyword>
<reference evidence="11" key="2">
    <citation type="submission" date="2010-01" db="EMBL/GenBank/DDBJ databases">
        <authorList>
            <consortium name="International Glossina Genome Initiative"/>
            <person name="da Silva J."/>
            <person name="Ribeiro J.M.C."/>
            <person name="Abbeele J.V."/>
            <person name="Attardo G."/>
            <person name="Hao Z."/>
            <person name="Haines L.R."/>
            <person name="Soares M.B."/>
            <person name="Berriman M."/>
            <person name="Aksoy S."/>
            <person name="Lehane M.J."/>
        </authorList>
    </citation>
    <scope>NUCLEOTIDE SEQUENCE</scope>
    <source>
        <tissue evidence="11">Salivary gland</tissue>
    </source>
</reference>
<accession>D3TN24</accession>
<dbReference type="InterPro" id="IPR022357">
    <property type="entry name" value="MIP_CS"/>
</dbReference>
<keyword evidence="5 9" id="KW-0812">Transmembrane</keyword>
<dbReference type="InterPro" id="IPR023271">
    <property type="entry name" value="Aquaporin-like"/>
</dbReference>
<organism evidence="11">
    <name type="scientific">Glossina morsitans morsitans</name>
    <name type="common">Savannah tsetse fly</name>
    <dbReference type="NCBI Taxonomy" id="37546"/>
    <lineage>
        <taxon>Eukaryota</taxon>
        <taxon>Metazoa</taxon>
        <taxon>Ecdysozoa</taxon>
        <taxon>Arthropoda</taxon>
        <taxon>Hexapoda</taxon>
        <taxon>Insecta</taxon>
        <taxon>Pterygota</taxon>
        <taxon>Neoptera</taxon>
        <taxon>Endopterygota</taxon>
        <taxon>Diptera</taxon>
        <taxon>Brachycera</taxon>
        <taxon>Muscomorpha</taxon>
        <taxon>Hippoboscoidea</taxon>
        <taxon>Glossinidae</taxon>
        <taxon>Glossina</taxon>
    </lineage>
</organism>
<evidence type="ECO:0000256" key="4">
    <source>
        <dbReference type="ARBA" id="ARBA00022448"/>
    </source>
</evidence>
<dbReference type="EMBL" id="EZ422826">
    <property type="protein sequence ID" value="ADD19102.1"/>
    <property type="molecule type" value="mRNA"/>
</dbReference>
<evidence type="ECO:0000256" key="6">
    <source>
        <dbReference type="ARBA" id="ARBA00022737"/>
    </source>
</evidence>
<dbReference type="Pfam" id="PF00230">
    <property type="entry name" value="MIP"/>
    <property type="match status" value="1"/>
</dbReference>
<feature type="transmembrane region" description="Helical" evidence="10">
    <location>
        <begin position="211"/>
        <end position="231"/>
    </location>
</feature>
<gene>
    <name evidence="12" type="primary">Dripb</name>
</gene>
<evidence type="ECO:0000256" key="8">
    <source>
        <dbReference type="ARBA" id="ARBA00023136"/>
    </source>
</evidence>
<dbReference type="PROSITE" id="PS00221">
    <property type="entry name" value="MIP"/>
    <property type="match status" value="1"/>
</dbReference>
<protein>
    <submittedName>
        <fullName evidence="11">Aquaporin</fullName>
    </submittedName>
    <submittedName>
        <fullName evidence="12">Integral protein b</fullName>
    </submittedName>
</protein>
<feature type="transmembrane region" description="Helical" evidence="10">
    <location>
        <begin position="54"/>
        <end position="87"/>
    </location>
</feature>
<name>D3TN24_GLOMM</name>
<dbReference type="EMBL" id="JN685582">
    <property type="protein sequence ID" value="AFP49893.1"/>
    <property type="molecule type" value="mRNA"/>
</dbReference>
<evidence type="ECO:0000256" key="7">
    <source>
        <dbReference type="ARBA" id="ARBA00022989"/>
    </source>
</evidence>
<dbReference type="CDD" id="cd00333">
    <property type="entry name" value="MIP"/>
    <property type="match status" value="1"/>
</dbReference>
<keyword evidence="8 10" id="KW-0472">Membrane</keyword>
<feature type="transmembrane region" description="Helical" evidence="10">
    <location>
        <begin position="26"/>
        <end position="48"/>
    </location>
</feature>
<evidence type="ECO:0000256" key="1">
    <source>
        <dbReference type="ARBA" id="ARBA00004141"/>
    </source>
</evidence>
<comment type="subunit">
    <text evidence="3">Homotetramer.</text>
</comment>
<dbReference type="PANTHER" id="PTHR19139">
    <property type="entry name" value="AQUAPORIN TRANSPORTER"/>
    <property type="match status" value="1"/>
</dbReference>
<keyword evidence="6" id="KW-0677">Repeat</keyword>
<comment type="similarity">
    <text evidence="2 9">Belongs to the MIP/aquaporin (TC 1.A.8) family.</text>
</comment>
<evidence type="ECO:0000256" key="9">
    <source>
        <dbReference type="RuleBase" id="RU000477"/>
    </source>
</evidence>
<dbReference type="AlphaFoldDB" id="D3TN24"/>
<comment type="subcellular location">
    <subcellularLocation>
        <location evidence="1">Membrane</location>
        <topology evidence="1">Multi-pass membrane protein</topology>
    </subcellularLocation>
</comment>
<evidence type="ECO:0000256" key="5">
    <source>
        <dbReference type="ARBA" id="ARBA00022692"/>
    </source>
</evidence>
<dbReference type="GO" id="GO:0015267">
    <property type="term" value="F:channel activity"/>
    <property type="evidence" value="ECO:0007669"/>
    <property type="project" value="InterPro"/>
</dbReference>
<feature type="transmembrane region" description="Helical" evidence="10">
    <location>
        <begin position="136"/>
        <end position="157"/>
    </location>
</feature>
<sequence>MVEKLDMGDIVGVKDLKENKHLWKELLAEFVGTFVLLFLGLFSCLGGSVERIAFAFGLAVASMAQAVGHISGCHINPAITLGFLVVGEISILKGLFFIIMQCLGAVAGAGVVYLSLIDTLMGANLGITSPVANLHVGQAILIEALITFVLVLVVKAVSDVERIDIKGSAPLAVGLSITAGHMCAVPLTGASMNPARSFGPAVVQNSWDSHWIYWVGPNIGGILAGLLYRLCFKQSSAESI</sequence>
<dbReference type="GO" id="GO:0005886">
    <property type="term" value="C:plasma membrane"/>
    <property type="evidence" value="ECO:0007669"/>
    <property type="project" value="TreeGrafter"/>
</dbReference>
<dbReference type="InterPro" id="IPR034294">
    <property type="entry name" value="Aquaporin_transptr"/>
</dbReference>
<proteinExistence type="evidence at transcript level"/>
<dbReference type="Gene3D" id="1.20.1080.10">
    <property type="entry name" value="Glycerol uptake facilitator protein"/>
    <property type="match status" value="1"/>
</dbReference>
<feature type="transmembrane region" description="Helical" evidence="10">
    <location>
        <begin position="169"/>
        <end position="191"/>
    </location>
</feature>
<dbReference type="PANTHER" id="PTHR19139:SF291">
    <property type="entry name" value="AQUAPORIN"/>
    <property type="match status" value="1"/>
</dbReference>
<dbReference type="NCBIfam" id="TIGR00861">
    <property type="entry name" value="MIP"/>
    <property type="match status" value="1"/>
</dbReference>
<evidence type="ECO:0000313" key="12">
    <source>
        <dbReference type="EMBL" id="AFP49893.1"/>
    </source>
</evidence>
<evidence type="ECO:0000313" key="11">
    <source>
        <dbReference type="EMBL" id="ADD19102.1"/>
    </source>
</evidence>
<evidence type="ECO:0000256" key="2">
    <source>
        <dbReference type="ARBA" id="ARBA00006175"/>
    </source>
</evidence>
<dbReference type="PRINTS" id="PR00783">
    <property type="entry name" value="MINTRINSICP"/>
</dbReference>
<dbReference type="InterPro" id="IPR000425">
    <property type="entry name" value="MIP"/>
</dbReference>
<reference evidence="12" key="3">
    <citation type="submission" date="2011-09" db="EMBL/GenBank/DDBJ databases">
        <title>Aquaporin regulation in the tsetse fly, Glossina morsitans morsitans.</title>
        <authorList>
            <person name="Benoit J.B."/>
            <person name="Attardo G.M."/>
            <person name="Aksoy S."/>
        </authorList>
    </citation>
    <scope>NUCLEOTIDE SEQUENCE</scope>
</reference>